<reference evidence="4 5" key="1">
    <citation type="journal article" date="2015" name="Genome Biol. Evol.">
        <title>Comparative Genomics of a Bacterivorous Green Alga Reveals Evolutionary Causalities and Consequences of Phago-Mixotrophic Mode of Nutrition.</title>
        <authorList>
            <person name="Burns J.A."/>
            <person name="Paasch A."/>
            <person name="Narechania A."/>
            <person name="Kim E."/>
        </authorList>
    </citation>
    <scope>NUCLEOTIDE SEQUENCE [LARGE SCALE GENOMIC DNA]</scope>
    <source>
        <strain evidence="4 5">PLY_AMNH</strain>
    </source>
</reference>
<dbReference type="AlphaFoldDB" id="A0AAE0KRB9"/>
<protein>
    <submittedName>
        <fullName evidence="4">Uncharacterized protein</fullName>
    </submittedName>
</protein>
<keyword evidence="5" id="KW-1185">Reference proteome</keyword>
<feature type="repeat" description="ARM" evidence="2">
    <location>
        <begin position="998"/>
        <end position="1040"/>
    </location>
</feature>
<feature type="repeat" description="ARM" evidence="2">
    <location>
        <begin position="590"/>
        <end position="633"/>
    </location>
</feature>
<evidence type="ECO:0000256" key="3">
    <source>
        <dbReference type="SAM" id="MobiDB-lite"/>
    </source>
</evidence>
<comment type="caution">
    <text evidence="4">The sequence shown here is derived from an EMBL/GenBank/DDBJ whole genome shotgun (WGS) entry which is preliminary data.</text>
</comment>
<dbReference type="EMBL" id="LGRX02019936">
    <property type="protein sequence ID" value="KAK3257971.1"/>
    <property type="molecule type" value="Genomic_DNA"/>
</dbReference>
<feature type="region of interest" description="Disordered" evidence="3">
    <location>
        <begin position="1"/>
        <end position="27"/>
    </location>
</feature>
<gene>
    <name evidence="4" type="ORF">CYMTET_32960</name>
</gene>
<accession>A0AAE0KRB9</accession>
<dbReference type="SUPFAM" id="SSF48371">
    <property type="entry name" value="ARM repeat"/>
    <property type="match status" value="3"/>
</dbReference>
<keyword evidence="1" id="KW-0833">Ubl conjugation pathway</keyword>
<evidence type="ECO:0000313" key="5">
    <source>
        <dbReference type="Proteomes" id="UP001190700"/>
    </source>
</evidence>
<evidence type="ECO:0000256" key="1">
    <source>
        <dbReference type="ARBA" id="ARBA00022786"/>
    </source>
</evidence>
<dbReference type="PROSITE" id="PS50176">
    <property type="entry name" value="ARM_REPEAT"/>
    <property type="match status" value="8"/>
</dbReference>
<evidence type="ECO:0000313" key="4">
    <source>
        <dbReference type="EMBL" id="KAK3257971.1"/>
    </source>
</evidence>
<feature type="repeat" description="ARM" evidence="2">
    <location>
        <begin position="956"/>
        <end position="998"/>
    </location>
</feature>
<evidence type="ECO:0000256" key="2">
    <source>
        <dbReference type="PROSITE-ProRule" id="PRU00259"/>
    </source>
</evidence>
<dbReference type="Gene3D" id="1.25.10.10">
    <property type="entry name" value="Leucine-rich Repeat Variant"/>
    <property type="match status" value="7"/>
</dbReference>
<name>A0AAE0KRB9_9CHLO</name>
<dbReference type="PANTHER" id="PTHR23315:SF7">
    <property type="entry name" value="U-BOX DOMAIN-CONTAINING PROTEIN 4"/>
    <property type="match status" value="1"/>
</dbReference>
<dbReference type="InterPro" id="IPR000225">
    <property type="entry name" value="Armadillo"/>
</dbReference>
<feature type="repeat" description="ARM" evidence="2">
    <location>
        <begin position="423"/>
        <end position="465"/>
    </location>
</feature>
<dbReference type="Proteomes" id="UP001190700">
    <property type="component" value="Unassembled WGS sequence"/>
</dbReference>
<dbReference type="InterPro" id="IPR011989">
    <property type="entry name" value="ARM-like"/>
</dbReference>
<feature type="repeat" description="ARM" evidence="2">
    <location>
        <begin position="1207"/>
        <end position="1252"/>
    </location>
</feature>
<organism evidence="4 5">
    <name type="scientific">Cymbomonas tetramitiformis</name>
    <dbReference type="NCBI Taxonomy" id="36881"/>
    <lineage>
        <taxon>Eukaryota</taxon>
        <taxon>Viridiplantae</taxon>
        <taxon>Chlorophyta</taxon>
        <taxon>Pyramimonadophyceae</taxon>
        <taxon>Pyramimonadales</taxon>
        <taxon>Pyramimonadaceae</taxon>
        <taxon>Cymbomonas</taxon>
    </lineage>
</organism>
<feature type="repeat" description="ARM" evidence="2">
    <location>
        <begin position="716"/>
        <end position="744"/>
    </location>
</feature>
<dbReference type="Pfam" id="PF00514">
    <property type="entry name" value="Arm"/>
    <property type="match status" value="5"/>
</dbReference>
<dbReference type="PANTHER" id="PTHR23315">
    <property type="entry name" value="U BOX DOMAIN-CONTAINING"/>
    <property type="match status" value="1"/>
</dbReference>
<proteinExistence type="predicted"/>
<feature type="repeat" description="ARM" evidence="2">
    <location>
        <begin position="1039"/>
        <end position="1082"/>
    </location>
</feature>
<dbReference type="SMART" id="SM00185">
    <property type="entry name" value="ARM"/>
    <property type="match status" value="17"/>
</dbReference>
<dbReference type="InterPro" id="IPR016024">
    <property type="entry name" value="ARM-type_fold"/>
</dbReference>
<feature type="repeat" description="ARM" evidence="2">
    <location>
        <begin position="1082"/>
        <end position="1124"/>
    </location>
</feature>
<sequence>MILEKLGSPPKPPKSPRSPAKSPRVSTEDRVHALISLLRSDSSGDIDNALTALSILAAKKDVRNILWAEGVVELVLKLISDLPEAAQEPAIKILVFFTESSQERSLLLSNHAHVASIFTSATASDRQPLVCSCALTALRNLSRDVEGRDVVFNCDGLEQLVALLESSSEADHRNILHLLKNLCLSETLLPLIVLKPVAHPLVAYLAQVDNQELRGLAVSVLRLLTIDLPDLSIHMRFQMTGAVKIVMELLSEGSPGNQMETAGLLVNLTSETGLEPEVAKHGGVNIILKLMRGETLPWHILLLTLVTNLSTHDELEGPIVALGGVDLLGDQLHNQEFDCKRLAAGALRNLSIKANSQDILVTTSIITGLTDLVRTKDPEGREVRLFRTASCTKDPEGREFAAATMRNLAAQSAASRELFKAAGAILPLVGLLRDGTESAKEEGAAALGNLAADDPEVYRQMAAAGCIPLLTVLLIKGVSNSARVIAGRTLHSMLADPALEEQLVMDGAIAAFAALLKDNLNAAADQLALEFIENMSENHPGKVVKADVVPYLVRVLYSATDAKQILVACSALGNLAVDKAAHRDEIARCGGIKILLRNVKISRTNKIKSTAMWALTNLATDHEKNQEALVQCGAVDVLLEALREVEDQESREEAIGTLAALATTEHVIMLIEKAGALKDIVEVLISGSEVGQLNAARAAQKLCLESGVDTRVAEAGVIPPLVRLLDAGDGLTRSAAAGALRSLTGVSPFEAWVAAEGAVEPLMRLLENGIDEAKANSAACLGNLFYAMPETRKVLAKTGVGCVMEILRTGTAESKMEVAGLIRNLLVQRPLEMQLTELGGMKMMIKLVDKYGRAMGVTDDGTVEKELEAQLEGPDAYDRLIELLDANDPAAKIILWKCMNNLITDANVVPQVIEAGVVELMVRFLNECDEGLDLAAGVLRTLAQDSGQKTHILDANAVPILVRLLEVDDPLTQIESAGALGNLTVGLTESRRLVAENGGIPPLVALLVIDNRELVQVAAGAIRNLTNDSTLVQQFVEANVMPPLIGLMRFESGHAIRISAAGALGNLTLGDESAKLALTAAGILPPFIRMLGEGSGEEKRIAVGALRNLATQTEVKAKIFKLGGVTPLVKYLQTSMEHMVKHKQSKLAEATLQAASAVKPPWSTSPAQHLPGGSWRYLEDTNVAVATMSNLAENAQGRVKQQIAEAGGIVPLVKLLHQNTAHSALLQEGAAAALVHMTEEETIRHVVADTGGIKLLCR</sequence>